<dbReference type="AlphaFoldDB" id="A0AAE3HM12"/>
<dbReference type="InterPro" id="IPR000192">
    <property type="entry name" value="Aminotrans_V_dom"/>
</dbReference>
<evidence type="ECO:0000256" key="4">
    <source>
        <dbReference type="ARBA" id="ARBA00022679"/>
    </source>
</evidence>
<dbReference type="GO" id="GO:0004760">
    <property type="term" value="F:L-serine-pyruvate transaminase activity"/>
    <property type="evidence" value="ECO:0007669"/>
    <property type="project" value="UniProtKB-EC"/>
</dbReference>
<dbReference type="InterPro" id="IPR015424">
    <property type="entry name" value="PyrdxlP-dep_Trfase"/>
</dbReference>
<evidence type="ECO:0000313" key="11">
    <source>
        <dbReference type="EMBL" id="MCS3903753.1"/>
    </source>
</evidence>
<evidence type="ECO:0000256" key="3">
    <source>
        <dbReference type="ARBA" id="ARBA00022576"/>
    </source>
</evidence>
<keyword evidence="3 11" id="KW-0032">Aminotransferase</keyword>
<dbReference type="GO" id="GO:0019265">
    <property type="term" value="P:glycine biosynthetic process, by transamination of glyoxylate"/>
    <property type="evidence" value="ECO:0007669"/>
    <property type="project" value="TreeGrafter"/>
</dbReference>
<dbReference type="InterPro" id="IPR024169">
    <property type="entry name" value="SP_NH2Trfase/AEP_transaminase"/>
</dbReference>
<dbReference type="GO" id="GO:0008453">
    <property type="term" value="F:alanine-glyoxylate transaminase activity"/>
    <property type="evidence" value="ECO:0007669"/>
    <property type="project" value="UniProtKB-EC"/>
</dbReference>
<reference evidence="11" key="1">
    <citation type="submission" date="2022-08" db="EMBL/GenBank/DDBJ databases">
        <title>Genomic Encyclopedia of Type Strains, Phase III (KMG-III): the genomes of soil and plant-associated and newly described type strains.</title>
        <authorList>
            <person name="Whitman W."/>
        </authorList>
    </citation>
    <scope>NUCLEOTIDE SEQUENCE</scope>
    <source>
        <strain evidence="11">HMT 1</strain>
    </source>
</reference>
<keyword evidence="12" id="KW-1185">Reference proteome</keyword>
<dbReference type="PANTHER" id="PTHR21152:SF24">
    <property type="entry name" value="ALANINE--GLYOXYLATE AMINOTRANSFERASE 1"/>
    <property type="match status" value="1"/>
</dbReference>
<feature type="modified residue" description="N6-(pyridoxal phosphate)lysine" evidence="7">
    <location>
        <position position="196"/>
    </location>
</feature>
<keyword evidence="5 7" id="KW-0663">Pyridoxal phosphate</keyword>
<keyword evidence="4 11" id="KW-0808">Transferase</keyword>
<evidence type="ECO:0000256" key="7">
    <source>
        <dbReference type="PIRSR" id="PIRSR000524-50"/>
    </source>
</evidence>
<dbReference type="PANTHER" id="PTHR21152">
    <property type="entry name" value="AMINOTRANSFERASE CLASS V"/>
    <property type="match status" value="1"/>
</dbReference>
<feature type="domain" description="Aminotransferase class V" evidence="10">
    <location>
        <begin position="44"/>
        <end position="286"/>
    </location>
</feature>
<evidence type="ECO:0000256" key="5">
    <source>
        <dbReference type="ARBA" id="ARBA00022898"/>
    </source>
</evidence>
<dbReference type="RefSeq" id="WP_259055725.1">
    <property type="nucleotide sequence ID" value="NZ_JANUCT010000011.1"/>
</dbReference>
<feature type="binding site" evidence="6">
    <location>
        <position position="341"/>
    </location>
    <ligand>
        <name>substrate</name>
    </ligand>
</feature>
<dbReference type="CDD" id="cd06451">
    <property type="entry name" value="AGAT_like"/>
    <property type="match status" value="1"/>
</dbReference>
<evidence type="ECO:0000256" key="8">
    <source>
        <dbReference type="RuleBase" id="RU004075"/>
    </source>
</evidence>
<evidence type="ECO:0000256" key="1">
    <source>
        <dbReference type="ARBA" id="ARBA00001933"/>
    </source>
</evidence>
<comment type="similarity">
    <text evidence="2 8">Belongs to the class-V pyridoxal-phosphate-dependent aminotransferase family.</text>
</comment>
<accession>A0AAE3HM12</accession>
<dbReference type="EC" id="2.6.1.45" evidence="11"/>
<dbReference type="EC" id="2.6.1.51" evidence="11"/>
<comment type="cofactor">
    <cofactor evidence="1 7 9">
        <name>pyridoxal 5'-phosphate</name>
        <dbReference type="ChEBI" id="CHEBI:597326"/>
    </cofactor>
</comment>
<dbReference type="Pfam" id="PF00266">
    <property type="entry name" value="Aminotran_5"/>
    <property type="match status" value="1"/>
</dbReference>
<comment type="caution">
    <text evidence="11">The sequence shown here is derived from an EMBL/GenBank/DDBJ whole genome shotgun (WGS) entry which is preliminary data.</text>
</comment>
<dbReference type="InterPro" id="IPR015421">
    <property type="entry name" value="PyrdxlP-dep_Trfase_major"/>
</dbReference>
<dbReference type="EC" id="2.6.1.44" evidence="11"/>
<evidence type="ECO:0000259" key="10">
    <source>
        <dbReference type="Pfam" id="PF00266"/>
    </source>
</evidence>
<evidence type="ECO:0000256" key="2">
    <source>
        <dbReference type="ARBA" id="ARBA00009236"/>
    </source>
</evidence>
<evidence type="ECO:0000256" key="9">
    <source>
        <dbReference type="RuleBase" id="RU004504"/>
    </source>
</evidence>
<dbReference type="Gene3D" id="3.90.1150.10">
    <property type="entry name" value="Aspartate Aminotransferase, domain 1"/>
    <property type="match status" value="1"/>
</dbReference>
<dbReference type="EMBL" id="JANUCT010000011">
    <property type="protein sequence ID" value="MCS3903753.1"/>
    <property type="molecule type" value="Genomic_DNA"/>
</dbReference>
<sequence>MPGRNFLFIPGPSNVPERIMNAMHVSQEDMRATDFPEFTLPLFEDLKKVFKTETGRVFVFPASGTGGWEAAISNTLSPGDKVLMSGFGHFSNLWIDMCQRHGLDVQALDVEWGKGVPAEQYAEILKADKNHEIKGVFATQNETATGVASDIKAVRKALDDANHPALLYVDGVSSIASMDFRMDEWGVDLAVSGSQKGFMLPTGLGIVAASQKALDKMSSAKLPRTFFSFEDMMKVNDNGFFPYTPPTTLLRGLRESLNMLFEEGLDNVFARHKRMGTAVRKAVEAWGLQLVAQGPEWYSDTVTAIYVPEGNDGNEMARHAYRHYNLSLSVSVGKIAGQAFRIGHLGDMNELMLLTPITGAEMAMKDMGYDIELGSGVAAAQEYLRSTKKQIKN</sequence>
<evidence type="ECO:0000313" key="12">
    <source>
        <dbReference type="Proteomes" id="UP001204445"/>
    </source>
</evidence>
<proteinExistence type="inferred from homology"/>
<dbReference type="Proteomes" id="UP001204445">
    <property type="component" value="Unassembled WGS sequence"/>
</dbReference>
<name>A0AAE3HM12_9GAMM</name>
<dbReference type="GO" id="GO:0050281">
    <property type="term" value="F:L-serine-glyoxylate transaminase activity"/>
    <property type="evidence" value="ECO:0007669"/>
    <property type="project" value="UniProtKB-EC"/>
</dbReference>
<organism evidence="11 12">
    <name type="scientific">Methylohalomonas lacus</name>
    <dbReference type="NCBI Taxonomy" id="398773"/>
    <lineage>
        <taxon>Bacteria</taxon>
        <taxon>Pseudomonadati</taxon>
        <taxon>Pseudomonadota</taxon>
        <taxon>Gammaproteobacteria</taxon>
        <taxon>Methylohalomonadales</taxon>
        <taxon>Methylohalomonadaceae</taxon>
        <taxon>Methylohalomonas</taxon>
    </lineage>
</organism>
<dbReference type="PROSITE" id="PS00595">
    <property type="entry name" value="AA_TRANSFER_CLASS_5"/>
    <property type="match status" value="1"/>
</dbReference>
<evidence type="ECO:0000256" key="6">
    <source>
        <dbReference type="PIRSR" id="PIRSR000524-1"/>
    </source>
</evidence>
<dbReference type="FunFam" id="3.90.1150.10:FF:000031">
    <property type="entry name" value="Serine--glyoxylate aminotransferase"/>
    <property type="match status" value="1"/>
</dbReference>
<dbReference type="InterPro" id="IPR020578">
    <property type="entry name" value="Aminotrans_V_PyrdxlP_BS"/>
</dbReference>
<dbReference type="FunFam" id="3.40.640.10:FF:000054">
    <property type="entry name" value="Serine--glyoxylate aminotransferase"/>
    <property type="match status" value="1"/>
</dbReference>
<dbReference type="SUPFAM" id="SSF53383">
    <property type="entry name" value="PLP-dependent transferases"/>
    <property type="match status" value="1"/>
</dbReference>
<gene>
    <name evidence="11" type="ORF">J2T55_001784</name>
</gene>
<dbReference type="PIRSF" id="PIRSF000524">
    <property type="entry name" value="SPT"/>
    <property type="match status" value="1"/>
</dbReference>
<protein>
    <submittedName>
        <fullName evidence="11">Alanine-glyoxylate transaminase/serine-glyoxylate transaminase/serine-pyruvate transaminase</fullName>
        <ecNumber evidence="11">2.6.1.44</ecNumber>
        <ecNumber evidence="11">2.6.1.45</ecNumber>
        <ecNumber evidence="11">2.6.1.51</ecNumber>
    </submittedName>
</protein>
<dbReference type="InterPro" id="IPR015422">
    <property type="entry name" value="PyrdxlP-dep_Trfase_small"/>
</dbReference>
<dbReference type="Gene3D" id="3.40.640.10">
    <property type="entry name" value="Type I PLP-dependent aspartate aminotransferase-like (Major domain)"/>
    <property type="match status" value="1"/>
</dbReference>